<gene>
    <name evidence="2" type="ORF">K1J60_20465</name>
</gene>
<protein>
    <submittedName>
        <fullName evidence="2">Uncharacterized protein</fullName>
    </submittedName>
</protein>
<feature type="region of interest" description="Disordered" evidence="1">
    <location>
        <begin position="145"/>
        <end position="187"/>
    </location>
</feature>
<evidence type="ECO:0000313" key="3">
    <source>
        <dbReference type="Proteomes" id="UP000827138"/>
    </source>
</evidence>
<sequence length="187" mass="19622">MSATTDRALLSATPFGVPPARLALAPDGPPREDVGPRPHGAWWPRTRDLTQELPPLADVLDPLRGRVTRIGVNPRYWPIIPRRIYVNGRVVQVGWFTSELDPHQILLLSGTVVRWNLLVIPPETADPSASRLMAAASACAGPRSTASALMAAERPDGTAPSYGTGSGPAGDGHATADRGDAAAAAAS</sequence>
<keyword evidence="3" id="KW-1185">Reference proteome</keyword>
<reference evidence="2 3" key="1">
    <citation type="submission" date="2021-08" db="EMBL/GenBank/DDBJ databases">
        <authorList>
            <person name="Ping M."/>
        </authorList>
    </citation>
    <scope>NUCLEOTIDE SEQUENCE [LARGE SCALE GENOMIC DNA]</scope>
    <source>
        <strain evidence="2 3">MG28</strain>
    </source>
</reference>
<dbReference type="InterPro" id="IPR046036">
    <property type="entry name" value="DUF5994"/>
</dbReference>
<dbReference type="RefSeq" id="WP_220647473.1">
    <property type="nucleotide sequence ID" value="NZ_CP080647.1"/>
</dbReference>
<dbReference type="EMBL" id="CP080647">
    <property type="protein sequence ID" value="QYX78601.1"/>
    <property type="molecule type" value="Genomic_DNA"/>
</dbReference>
<dbReference type="Proteomes" id="UP000827138">
    <property type="component" value="Chromosome"/>
</dbReference>
<name>A0ABX8XRP2_9ACTN</name>
<feature type="region of interest" description="Disordered" evidence="1">
    <location>
        <begin position="20"/>
        <end position="41"/>
    </location>
</feature>
<accession>A0ABX8XRP2</accession>
<organism evidence="2 3">
    <name type="scientific">Streptomyces akebiae</name>
    <dbReference type="NCBI Taxonomy" id="2865673"/>
    <lineage>
        <taxon>Bacteria</taxon>
        <taxon>Bacillati</taxon>
        <taxon>Actinomycetota</taxon>
        <taxon>Actinomycetes</taxon>
        <taxon>Kitasatosporales</taxon>
        <taxon>Streptomycetaceae</taxon>
        <taxon>Streptomyces</taxon>
    </lineage>
</organism>
<evidence type="ECO:0000313" key="2">
    <source>
        <dbReference type="EMBL" id="QYX78601.1"/>
    </source>
</evidence>
<evidence type="ECO:0000256" key="1">
    <source>
        <dbReference type="SAM" id="MobiDB-lite"/>
    </source>
</evidence>
<proteinExistence type="predicted"/>
<dbReference type="Pfam" id="PF19457">
    <property type="entry name" value="DUF5994"/>
    <property type="match status" value="1"/>
</dbReference>